<dbReference type="InterPro" id="IPR000980">
    <property type="entry name" value="SH2"/>
</dbReference>
<dbReference type="Pfam" id="PF00017">
    <property type="entry name" value="SH2"/>
    <property type="match status" value="1"/>
</dbReference>
<dbReference type="SMART" id="SM00252">
    <property type="entry name" value="SH2"/>
    <property type="match status" value="1"/>
</dbReference>
<dbReference type="PANTHER" id="PTHR14247:SF6">
    <property type="entry name" value="SH2 DOMAIN-CONTAINING PROTEIN 3C"/>
    <property type="match status" value="1"/>
</dbReference>
<dbReference type="CDD" id="cd10337">
    <property type="entry name" value="SH2_BCAR3"/>
    <property type="match status" value="1"/>
</dbReference>
<name>A0A8C1R0R9_CYPCA</name>
<evidence type="ECO:0000313" key="4">
    <source>
        <dbReference type="Ensembl" id="ENSCCRP00010078786.1"/>
    </source>
</evidence>
<reference evidence="4" key="1">
    <citation type="submission" date="2025-08" db="UniProtKB">
        <authorList>
            <consortium name="Ensembl"/>
        </authorList>
    </citation>
    <scope>IDENTIFICATION</scope>
</reference>
<dbReference type="AlphaFoldDB" id="A0A8C1R0R9"/>
<dbReference type="PANTHER" id="PTHR14247">
    <property type="entry name" value="BREAST CANCER ANTI-ESTROGEN RESISTANCE PROTEIN 3 HOMOLOG-LIKE PROTEIN"/>
    <property type="match status" value="1"/>
</dbReference>
<dbReference type="Proteomes" id="UP000694427">
    <property type="component" value="Unplaced"/>
</dbReference>
<evidence type="ECO:0000259" key="3">
    <source>
        <dbReference type="PROSITE" id="PS50001"/>
    </source>
</evidence>
<dbReference type="InterPro" id="IPR036964">
    <property type="entry name" value="RASGEF_cat_dom_sf"/>
</dbReference>
<dbReference type="PROSITE" id="PS51257">
    <property type="entry name" value="PROKAR_LIPOPROTEIN"/>
    <property type="match status" value="1"/>
</dbReference>
<evidence type="ECO:0000313" key="5">
    <source>
        <dbReference type="Proteomes" id="UP000694427"/>
    </source>
</evidence>
<sequence>MTERCSLWSALSAAACCFYRGSFMQVQFSKEKYLLESPPEKLRKELEEELKLSSSDMRSHGWYHGHIPREASETLVLRSGDFLVRDSLSTVGDYVLTCRWQQEVIHSRISKVLVKSGQTKIQYMLEHESFDSVPTLVRHHTGTGRPVCPRTGAQLLCPVNRTLPLRYLEATFALAGGRPGSAHSPSTQRGAHIKRRSVTMTDGLTTEKIIPHSPSTVHHKDAMRNCAMSMDQIQEYRCPLSPVGETPLSPAYSSSESTHTLMHISEYLNPLIAPFKLKSVILFVSPVSRHRHGSGGRVLAVIPPSPVMRRSSDPHLSPSSSNNNLPCSDTPPSTHSTPAHGYPSESSEQGGNYCELRPGQAPIPPCKSYVERLRVEEGQSPGSGAPDGVEGFMLPLVETSSSFKPGKYQSTLLPAENKPLEMSVLKRVKELLAEVDPKTAAKHITKADCTVARILGVTKEMQRMMGVSSGLELLTLPHGHQLRLDLLERHTEGAILYEKKLKPFLKAMNDGKGRTDVESGVDVVMSHLEAARTIAHHGGLYRTNAESKLQDFQERKDVLEIFCTEFQMRLLWGSRGSEGSQAERYEKFDKVLTALSHKLEPAVRHSEL</sequence>
<dbReference type="SUPFAM" id="SSF55550">
    <property type="entry name" value="SH2 domain"/>
    <property type="match status" value="1"/>
</dbReference>
<feature type="compositionally biased region" description="Low complexity" evidence="2">
    <location>
        <begin position="314"/>
        <end position="328"/>
    </location>
</feature>
<dbReference type="InterPro" id="IPR044102">
    <property type="entry name" value="SH2_SHEP1/BCAR3/NSP1"/>
</dbReference>
<dbReference type="GO" id="GO:0001784">
    <property type="term" value="F:phosphotyrosine residue binding"/>
    <property type="evidence" value="ECO:0007669"/>
    <property type="project" value="InterPro"/>
</dbReference>
<protein>
    <submittedName>
        <fullName evidence="4">SH2 domain containing 3Ca</fullName>
    </submittedName>
</protein>
<feature type="region of interest" description="Disordered" evidence="2">
    <location>
        <begin position="289"/>
        <end position="357"/>
    </location>
</feature>
<evidence type="ECO:0000256" key="2">
    <source>
        <dbReference type="SAM" id="MobiDB-lite"/>
    </source>
</evidence>
<proteinExistence type="predicted"/>
<keyword evidence="5" id="KW-1185">Reference proteome</keyword>
<organism evidence="4 5">
    <name type="scientific">Cyprinus carpio</name>
    <name type="common">Common carp</name>
    <dbReference type="NCBI Taxonomy" id="7962"/>
    <lineage>
        <taxon>Eukaryota</taxon>
        <taxon>Metazoa</taxon>
        <taxon>Chordata</taxon>
        <taxon>Craniata</taxon>
        <taxon>Vertebrata</taxon>
        <taxon>Euteleostomi</taxon>
        <taxon>Actinopterygii</taxon>
        <taxon>Neopterygii</taxon>
        <taxon>Teleostei</taxon>
        <taxon>Ostariophysi</taxon>
        <taxon>Cypriniformes</taxon>
        <taxon>Cyprinidae</taxon>
        <taxon>Cyprininae</taxon>
        <taxon>Cyprinus</taxon>
    </lineage>
</organism>
<dbReference type="GO" id="GO:0005085">
    <property type="term" value="F:guanyl-nucleotide exchange factor activity"/>
    <property type="evidence" value="ECO:0007669"/>
    <property type="project" value="InterPro"/>
</dbReference>
<dbReference type="Gene3D" id="1.10.840.10">
    <property type="entry name" value="Ras guanine-nucleotide exchange factors catalytic domain"/>
    <property type="match status" value="2"/>
</dbReference>
<dbReference type="InterPro" id="IPR036860">
    <property type="entry name" value="SH2_dom_sf"/>
</dbReference>
<dbReference type="InterPro" id="IPR051853">
    <property type="entry name" value="SH2-Ras-GEF_adapter"/>
</dbReference>
<evidence type="ECO:0000256" key="1">
    <source>
        <dbReference type="PROSITE-ProRule" id="PRU00191"/>
    </source>
</evidence>
<dbReference type="FunFam" id="3.30.505.10:FF:000013">
    <property type="entry name" value="SH2 domain-containing protein 3C isoform X1"/>
    <property type="match status" value="1"/>
</dbReference>
<keyword evidence="1" id="KW-0727">SH2 domain</keyword>
<dbReference type="GO" id="GO:0007264">
    <property type="term" value="P:small GTPase-mediated signal transduction"/>
    <property type="evidence" value="ECO:0007669"/>
    <property type="project" value="InterPro"/>
</dbReference>
<reference evidence="4" key="2">
    <citation type="submission" date="2025-09" db="UniProtKB">
        <authorList>
            <consortium name="Ensembl"/>
        </authorList>
    </citation>
    <scope>IDENTIFICATION</scope>
</reference>
<dbReference type="PROSITE" id="PS50001">
    <property type="entry name" value="SH2"/>
    <property type="match status" value="1"/>
</dbReference>
<dbReference type="PRINTS" id="PR00401">
    <property type="entry name" value="SH2DOMAIN"/>
</dbReference>
<accession>A0A8C1R0R9</accession>
<feature type="domain" description="SH2" evidence="3">
    <location>
        <begin position="62"/>
        <end position="159"/>
    </location>
</feature>
<dbReference type="Gene3D" id="3.30.505.10">
    <property type="entry name" value="SH2 domain"/>
    <property type="match status" value="1"/>
</dbReference>
<dbReference type="Ensembl" id="ENSCCRT00010087427.1">
    <property type="protein sequence ID" value="ENSCCRP00010078786.1"/>
    <property type="gene ID" value="ENSCCRG00010034421.1"/>
</dbReference>